<name>A0A1J1J6K8_9DIPT</name>
<dbReference type="GO" id="GO:0006493">
    <property type="term" value="P:protein O-linked glycosylation"/>
    <property type="evidence" value="ECO:0007669"/>
    <property type="project" value="TreeGrafter"/>
</dbReference>
<keyword evidence="9" id="KW-0479">Metal-binding</keyword>
<keyword evidence="16" id="KW-0325">Glycoprotein</keyword>
<keyword evidence="15 20" id="KW-1015">Disulfide bond</keyword>
<dbReference type="InterPro" id="IPR035992">
    <property type="entry name" value="Ricin_B-like_lectins"/>
</dbReference>
<dbReference type="InterPro" id="IPR001173">
    <property type="entry name" value="Glyco_trans_2-like"/>
</dbReference>
<comment type="cofactor">
    <cofactor evidence="1 20">
        <name>Mn(2+)</name>
        <dbReference type="ChEBI" id="CHEBI:29035"/>
    </cofactor>
</comment>
<dbReference type="EMBL" id="CVRI01000067">
    <property type="protein sequence ID" value="CRL06521.1"/>
    <property type="molecule type" value="Genomic_DNA"/>
</dbReference>
<evidence type="ECO:0000259" key="21">
    <source>
        <dbReference type="SMART" id="SM00458"/>
    </source>
</evidence>
<dbReference type="Proteomes" id="UP000183832">
    <property type="component" value="Unassembled WGS sequence"/>
</dbReference>
<dbReference type="CDD" id="cd02510">
    <property type="entry name" value="pp-GalNAc-T"/>
    <property type="match status" value="1"/>
</dbReference>
<comment type="subcellular location">
    <subcellularLocation>
        <location evidence="2 20">Golgi apparatus membrane</location>
        <topology evidence="2 20">Single-pass type II membrane protein</topology>
    </subcellularLocation>
</comment>
<dbReference type="UniPathway" id="UPA00378"/>
<evidence type="ECO:0000256" key="1">
    <source>
        <dbReference type="ARBA" id="ARBA00001936"/>
    </source>
</evidence>
<evidence type="ECO:0000256" key="12">
    <source>
        <dbReference type="ARBA" id="ARBA00022989"/>
    </source>
</evidence>
<proteinExistence type="inferred from homology"/>
<evidence type="ECO:0000256" key="3">
    <source>
        <dbReference type="ARBA" id="ARBA00004922"/>
    </source>
</evidence>
<organism evidence="22 23">
    <name type="scientific">Clunio marinus</name>
    <dbReference type="NCBI Taxonomy" id="568069"/>
    <lineage>
        <taxon>Eukaryota</taxon>
        <taxon>Metazoa</taxon>
        <taxon>Ecdysozoa</taxon>
        <taxon>Arthropoda</taxon>
        <taxon>Hexapoda</taxon>
        <taxon>Insecta</taxon>
        <taxon>Pterygota</taxon>
        <taxon>Neoptera</taxon>
        <taxon>Endopterygota</taxon>
        <taxon>Diptera</taxon>
        <taxon>Nematocera</taxon>
        <taxon>Chironomoidea</taxon>
        <taxon>Chironomidae</taxon>
        <taxon>Clunio</taxon>
    </lineage>
</organism>
<comment type="pathway">
    <text evidence="3 20">Protein modification; protein glycosylation.</text>
</comment>
<keyword evidence="13 20" id="KW-0333">Golgi apparatus</keyword>
<dbReference type="PANTHER" id="PTHR11675">
    <property type="entry name" value="N-ACETYLGALACTOSAMINYLTRANSFERASE"/>
    <property type="match status" value="1"/>
</dbReference>
<dbReference type="Pfam" id="PF00535">
    <property type="entry name" value="Glycos_transf_2"/>
    <property type="match status" value="1"/>
</dbReference>
<evidence type="ECO:0000256" key="2">
    <source>
        <dbReference type="ARBA" id="ARBA00004323"/>
    </source>
</evidence>
<evidence type="ECO:0000256" key="18">
    <source>
        <dbReference type="ARBA" id="ARBA00050905"/>
    </source>
</evidence>
<protein>
    <recommendedName>
        <fullName evidence="5 20">Polypeptide N-acetylgalactosaminyltransferase</fullName>
        <ecNumber evidence="20">2.4.1.-</ecNumber>
    </recommendedName>
    <alternativeName>
        <fullName evidence="20">Protein-UDP acetylgalactosaminyltransferase</fullName>
    </alternativeName>
</protein>
<evidence type="ECO:0000256" key="13">
    <source>
        <dbReference type="ARBA" id="ARBA00023034"/>
    </source>
</evidence>
<reference evidence="22 23" key="1">
    <citation type="submission" date="2015-04" db="EMBL/GenBank/DDBJ databases">
        <authorList>
            <person name="Syromyatnikov M.Y."/>
            <person name="Popov V.N."/>
        </authorList>
    </citation>
    <scope>NUCLEOTIDE SEQUENCE [LARGE SCALE GENOMIC DNA]</scope>
</reference>
<keyword evidence="7 20" id="KW-0808">Transferase</keyword>
<comment type="catalytic activity">
    <reaction evidence="19">
        <text>L-seryl-[protein] + UDP-N-acetyl-alpha-D-galactosamine = a 3-O-[N-acetyl-alpha-D-galactosaminyl]-L-seryl-[protein] + UDP + H(+)</text>
        <dbReference type="Rhea" id="RHEA:23956"/>
        <dbReference type="Rhea" id="RHEA-COMP:9863"/>
        <dbReference type="Rhea" id="RHEA-COMP:12788"/>
        <dbReference type="ChEBI" id="CHEBI:15378"/>
        <dbReference type="ChEBI" id="CHEBI:29999"/>
        <dbReference type="ChEBI" id="CHEBI:53604"/>
        <dbReference type="ChEBI" id="CHEBI:58223"/>
        <dbReference type="ChEBI" id="CHEBI:67138"/>
        <dbReference type="EC" id="2.4.1.41"/>
    </reaction>
</comment>
<dbReference type="GO" id="GO:0004653">
    <property type="term" value="F:polypeptide N-acetylgalactosaminyltransferase activity"/>
    <property type="evidence" value="ECO:0007669"/>
    <property type="project" value="UniProtKB-EC"/>
</dbReference>
<keyword evidence="17 20" id="KW-0464">Manganese</keyword>
<sequence length="599" mass="68862">MKRNLITLIKLAFLASVVICLVILFFKSKQQPKDFYRSAKIQQHPKHGSFFSGRPKNVNGKKIDWHDYNLISDEQSRKGLGEQGKAEQLDQSNKTLQDKLFHENGFNALLSDKISLNRSVPDIRHPGCRDKNYLNELPSVSVVVPFYNEHWSTLLRTVYSVINRSPRELLTEIILVDDYSTKEFLKDKLDRFVDANLPKVKVIHLPERGGLITARLTGAKAATGDVLIFLDSHTEANINWLPPLLEPIAEDYKTCVCPFIDVIAYDTFEYRAQDEGARGAFDWKFFYKRLPLRKEDCDHPTEPFPSPVMAGGLFAISTKFFWELGGYDPGLDIWGGEQYELSFKIWQCHGRMVDAPCSRVGHIYRGYAPFSNVRSKDFLSINYKRVAEVWMDEYKDYLYARSPGKYEKIDAGDLTAQKAIREKLQCKPFSWFIKEIAPDLVEKYPPVDPPDFASGAIQSIANPSYCVDTLSHGDKEKIGLYYCANDKKKPHATQFFALSWQRDIRIKHGESCWDVSESGEAPILLFGCHGMQGNQLWKYDQKMKHIIHLHSSRCLQGDFDEKKVFVSKCKRDEKNQKWNFGFVNTTALDDWENSGSRII</sequence>
<evidence type="ECO:0000313" key="22">
    <source>
        <dbReference type="EMBL" id="CRL06521.1"/>
    </source>
</evidence>
<dbReference type="Gene3D" id="3.90.550.10">
    <property type="entry name" value="Spore Coat Polysaccharide Biosynthesis Protein SpsA, Chain A"/>
    <property type="match status" value="1"/>
</dbReference>
<keyword evidence="8 20" id="KW-0812">Transmembrane</keyword>
<evidence type="ECO:0000256" key="8">
    <source>
        <dbReference type="ARBA" id="ARBA00022692"/>
    </source>
</evidence>
<keyword evidence="12 20" id="KW-1133">Transmembrane helix</keyword>
<evidence type="ECO:0000256" key="10">
    <source>
        <dbReference type="ARBA" id="ARBA00022734"/>
    </source>
</evidence>
<dbReference type="SUPFAM" id="SSF50370">
    <property type="entry name" value="Ricin B-like lectins"/>
    <property type="match status" value="1"/>
</dbReference>
<evidence type="ECO:0000256" key="15">
    <source>
        <dbReference type="ARBA" id="ARBA00023157"/>
    </source>
</evidence>
<evidence type="ECO:0000256" key="11">
    <source>
        <dbReference type="ARBA" id="ARBA00022968"/>
    </source>
</evidence>
<dbReference type="STRING" id="568069.A0A1J1J6K8"/>
<dbReference type="InterPro" id="IPR029044">
    <property type="entry name" value="Nucleotide-diphossugar_trans"/>
</dbReference>
<dbReference type="AlphaFoldDB" id="A0A1J1J6K8"/>
<evidence type="ECO:0000313" key="23">
    <source>
        <dbReference type="Proteomes" id="UP000183832"/>
    </source>
</evidence>
<dbReference type="GO" id="GO:0000139">
    <property type="term" value="C:Golgi membrane"/>
    <property type="evidence" value="ECO:0007669"/>
    <property type="project" value="UniProtKB-SubCell"/>
</dbReference>
<evidence type="ECO:0000256" key="16">
    <source>
        <dbReference type="ARBA" id="ARBA00023180"/>
    </source>
</evidence>
<keyword evidence="10 20" id="KW-0430">Lectin</keyword>
<dbReference type="InterPro" id="IPR000772">
    <property type="entry name" value="Ricin_B_lectin"/>
</dbReference>
<accession>A0A1J1J6K8</accession>
<dbReference type="PANTHER" id="PTHR11675:SF134">
    <property type="entry name" value="N-ACETYLGALACTOSAMINYLTRANSFERASE 4-RELATED"/>
    <property type="match status" value="1"/>
</dbReference>
<dbReference type="GO" id="GO:0030246">
    <property type="term" value="F:carbohydrate binding"/>
    <property type="evidence" value="ECO:0007669"/>
    <property type="project" value="UniProtKB-KW"/>
</dbReference>
<evidence type="ECO:0000256" key="6">
    <source>
        <dbReference type="ARBA" id="ARBA00022676"/>
    </source>
</evidence>
<keyword evidence="11" id="KW-0735">Signal-anchor</keyword>
<dbReference type="InterPro" id="IPR045885">
    <property type="entry name" value="GalNAc-T"/>
</dbReference>
<dbReference type="Pfam" id="PF00652">
    <property type="entry name" value="Ricin_B_lectin"/>
    <property type="match status" value="1"/>
</dbReference>
<evidence type="ECO:0000256" key="5">
    <source>
        <dbReference type="ARBA" id="ARBA00012644"/>
    </source>
</evidence>
<evidence type="ECO:0000256" key="7">
    <source>
        <dbReference type="ARBA" id="ARBA00022679"/>
    </source>
</evidence>
<evidence type="ECO:0000256" key="19">
    <source>
        <dbReference type="ARBA" id="ARBA00052209"/>
    </source>
</evidence>
<gene>
    <name evidence="22" type="ORF">CLUMA_CG019455</name>
</gene>
<dbReference type="Gene3D" id="2.80.10.50">
    <property type="match status" value="1"/>
</dbReference>
<feature type="transmembrane region" description="Helical" evidence="20">
    <location>
        <begin position="7"/>
        <end position="26"/>
    </location>
</feature>
<comment type="catalytic activity">
    <reaction evidence="18">
        <text>L-threonyl-[protein] + UDP-N-acetyl-alpha-D-galactosamine = a 3-O-[N-acetyl-alpha-D-galactosaminyl]-L-threonyl-[protein] + UDP + H(+)</text>
        <dbReference type="Rhea" id="RHEA:52424"/>
        <dbReference type="Rhea" id="RHEA-COMP:11060"/>
        <dbReference type="Rhea" id="RHEA-COMP:11689"/>
        <dbReference type="ChEBI" id="CHEBI:15378"/>
        <dbReference type="ChEBI" id="CHEBI:30013"/>
        <dbReference type="ChEBI" id="CHEBI:58223"/>
        <dbReference type="ChEBI" id="CHEBI:67138"/>
        <dbReference type="ChEBI" id="CHEBI:87075"/>
        <dbReference type="EC" id="2.4.1.41"/>
    </reaction>
</comment>
<keyword evidence="23" id="KW-1185">Reference proteome</keyword>
<evidence type="ECO:0000256" key="14">
    <source>
        <dbReference type="ARBA" id="ARBA00023136"/>
    </source>
</evidence>
<evidence type="ECO:0000256" key="4">
    <source>
        <dbReference type="ARBA" id="ARBA00005680"/>
    </source>
</evidence>
<comment type="similarity">
    <text evidence="4 20">Belongs to the glycosyltransferase 2 family. GalNAc-T subfamily.</text>
</comment>
<dbReference type="GO" id="GO:0046872">
    <property type="term" value="F:metal ion binding"/>
    <property type="evidence" value="ECO:0007669"/>
    <property type="project" value="UniProtKB-KW"/>
</dbReference>
<dbReference type="EC" id="2.4.1.-" evidence="20"/>
<dbReference type="FunFam" id="3.90.550.10:FF:000029">
    <property type="entry name" value="Polypeptide N-acetylgalactosaminyltransferase"/>
    <property type="match status" value="1"/>
</dbReference>
<evidence type="ECO:0000256" key="20">
    <source>
        <dbReference type="RuleBase" id="RU361242"/>
    </source>
</evidence>
<dbReference type="OrthoDB" id="6159198at2759"/>
<keyword evidence="6 20" id="KW-0328">Glycosyltransferase</keyword>
<feature type="domain" description="Ricin B lectin" evidence="21">
    <location>
        <begin position="454"/>
        <end position="581"/>
    </location>
</feature>
<keyword evidence="14 20" id="KW-0472">Membrane</keyword>
<evidence type="ECO:0000256" key="17">
    <source>
        <dbReference type="ARBA" id="ARBA00023211"/>
    </source>
</evidence>
<dbReference type="FunFam" id="2.80.10.50:FF:000011">
    <property type="entry name" value="Polypeptide N-acetylgalactosaminyltransferase"/>
    <property type="match status" value="1"/>
</dbReference>
<dbReference type="PROSITE" id="PS50231">
    <property type="entry name" value="RICIN_B_LECTIN"/>
    <property type="match status" value="1"/>
</dbReference>
<dbReference type="SMART" id="SM00458">
    <property type="entry name" value="RICIN"/>
    <property type="match status" value="1"/>
</dbReference>
<dbReference type="SUPFAM" id="SSF53448">
    <property type="entry name" value="Nucleotide-diphospho-sugar transferases"/>
    <property type="match status" value="1"/>
</dbReference>
<evidence type="ECO:0000256" key="9">
    <source>
        <dbReference type="ARBA" id="ARBA00022723"/>
    </source>
</evidence>